<protein>
    <recommendedName>
        <fullName evidence="6">Pectinesterase inhibitor domain-containing protein</fullName>
    </recommendedName>
</protein>
<name>A0A0E0K0Q6_ORYPU</name>
<feature type="transmembrane region" description="Helical" evidence="4">
    <location>
        <begin position="192"/>
        <end position="211"/>
    </location>
</feature>
<dbReference type="AlphaFoldDB" id="A0A0E0K0Q6"/>
<keyword evidence="1 5" id="KW-0732">Signal</keyword>
<accession>A0A0E0K0Q6</accession>
<feature type="domain" description="Pectinesterase inhibitor" evidence="6">
    <location>
        <begin position="26"/>
        <end position="177"/>
    </location>
</feature>
<dbReference type="HOGENOM" id="CLU_033761_2_0_1"/>
<evidence type="ECO:0000256" key="2">
    <source>
        <dbReference type="ARBA" id="ARBA00023157"/>
    </source>
</evidence>
<comment type="similarity">
    <text evidence="3">Belongs to the PMEI family.</text>
</comment>
<keyword evidence="4" id="KW-1133">Transmembrane helix</keyword>
<dbReference type="PANTHER" id="PTHR35357">
    <property type="entry name" value="OS02G0537100 PROTEIN"/>
    <property type="match status" value="1"/>
</dbReference>
<evidence type="ECO:0000256" key="3">
    <source>
        <dbReference type="ARBA" id="ARBA00038471"/>
    </source>
</evidence>
<dbReference type="STRING" id="4537.A0A0E0K0Q6"/>
<proteinExistence type="inferred from homology"/>
<dbReference type="Gene3D" id="1.20.140.40">
    <property type="entry name" value="Invertase/pectin methylesterase inhibitor family protein"/>
    <property type="match status" value="2"/>
</dbReference>
<keyword evidence="4" id="KW-0812">Transmembrane</keyword>
<dbReference type="Proteomes" id="UP000026962">
    <property type="component" value="Chromosome 2"/>
</dbReference>
<feature type="signal peptide" evidence="5">
    <location>
        <begin position="1"/>
        <end position="29"/>
    </location>
</feature>
<keyword evidence="8" id="KW-1185">Reference proteome</keyword>
<dbReference type="InterPro" id="IPR006501">
    <property type="entry name" value="Pectinesterase_inhib_dom"/>
</dbReference>
<sequence length="364" mass="37283">MAQCVSRRPDAAAAVVVAVVLAVSVGVGATPETACRAAAEEDRRVDYEFCVSRLSHHHDSPDADTWGLAKVAADVGVCIAGDAAYDAKAMLAKAGGGEREALLERCAELYDRMGSAFAAAYDDINRREYAAGKEKAGEAASLARRCDGAFAEAGVAPSPLERQTAESVKIAIVCTAITSLVNMMMMMKPYTAALLAVAVLGVVVVDATVVMTCRAAADGDGRVDYDFCVAELGKHHDSPSADAWGLAKVAALTGVVDADNAAYDARDLLAKGGGAAADGEALARCGELYGAAGFAFAEAHDDINARDYAAGKGKAADAASLARQCDAAFAGKDAAGAVPPVIAQHSSYAARMAIICTAITNLIE</sequence>
<reference evidence="7" key="2">
    <citation type="submission" date="2018-05" db="EMBL/GenBank/DDBJ databases">
        <title>OpunRS2 (Oryza punctata Reference Sequence Version 2).</title>
        <authorList>
            <person name="Zhang J."/>
            <person name="Kudrna D."/>
            <person name="Lee S."/>
            <person name="Talag J."/>
            <person name="Welchert J."/>
            <person name="Wing R.A."/>
        </authorList>
    </citation>
    <scope>NUCLEOTIDE SEQUENCE [LARGE SCALE GENOMIC DNA]</scope>
</reference>
<dbReference type="Pfam" id="PF04043">
    <property type="entry name" value="PMEI"/>
    <property type="match status" value="2"/>
</dbReference>
<dbReference type="GO" id="GO:0004857">
    <property type="term" value="F:enzyme inhibitor activity"/>
    <property type="evidence" value="ECO:0007669"/>
    <property type="project" value="InterPro"/>
</dbReference>
<dbReference type="Gramene" id="OPUNC02G17330.1">
    <property type="protein sequence ID" value="OPUNC02G17330.1"/>
    <property type="gene ID" value="OPUNC02G17330"/>
</dbReference>
<evidence type="ECO:0000256" key="4">
    <source>
        <dbReference type="SAM" id="Phobius"/>
    </source>
</evidence>
<keyword evidence="2" id="KW-1015">Disulfide bond</keyword>
<evidence type="ECO:0000256" key="5">
    <source>
        <dbReference type="SAM" id="SignalP"/>
    </source>
</evidence>
<dbReference type="PANTHER" id="PTHR35357:SF2">
    <property type="entry name" value="PECTINESTERASE INHIBITOR 8"/>
    <property type="match status" value="1"/>
</dbReference>
<evidence type="ECO:0000256" key="1">
    <source>
        <dbReference type="ARBA" id="ARBA00022729"/>
    </source>
</evidence>
<evidence type="ECO:0000259" key="6">
    <source>
        <dbReference type="SMART" id="SM00856"/>
    </source>
</evidence>
<evidence type="ECO:0000313" key="7">
    <source>
        <dbReference type="EnsemblPlants" id="OPUNC02G17330.1"/>
    </source>
</evidence>
<dbReference type="EnsemblPlants" id="OPUNC02G17330.1">
    <property type="protein sequence ID" value="OPUNC02G17330.1"/>
    <property type="gene ID" value="OPUNC02G17330"/>
</dbReference>
<dbReference type="SMART" id="SM00856">
    <property type="entry name" value="PMEI"/>
    <property type="match status" value="2"/>
</dbReference>
<feature type="chain" id="PRO_5002364689" description="Pectinesterase inhibitor domain-containing protein" evidence="5">
    <location>
        <begin position="30"/>
        <end position="364"/>
    </location>
</feature>
<dbReference type="eggNOG" id="ENOG502R7TC">
    <property type="taxonomic scope" value="Eukaryota"/>
</dbReference>
<dbReference type="NCBIfam" id="TIGR01614">
    <property type="entry name" value="PME_inhib"/>
    <property type="match status" value="2"/>
</dbReference>
<dbReference type="OMA" id="TIGRNDM"/>
<dbReference type="InterPro" id="IPR035513">
    <property type="entry name" value="Invertase/methylesterase_inhib"/>
</dbReference>
<feature type="domain" description="Pectinesterase inhibitor" evidence="6">
    <location>
        <begin position="204"/>
        <end position="359"/>
    </location>
</feature>
<reference evidence="7" key="1">
    <citation type="submission" date="2015-04" db="UniProtKB">
        <authorList>
            <consortium name="EnsemblPlants"/>
        </authorList>
    </citation>
    <scope>IDENTIFICATION</scope>
</reference>
<evidence type="ECO:0000313" key="8">
    <source>
        <dbReference type="Proteomes" id="UP000026962"/>
    </source>
</evidence>
<organism evidence="7">
    <name type="scientific">Oryza punctata</name>
    <name type="common">Red rice</name>
    <dbReference type="NCBI Taxonomy" id="4537"/>
    <lineage>
        <taxon>Eukaryota</taxon>
        <taxon>Viridiplantae</taxon>
        <taxon>Streptophyta</taxon>
        <taxon>Embryophyta</taxon>
        <taxon>Tracheophyta</taxon>
        <taxon>Spermatophyta</taxon>
        <taxon>Magnoliopsida</taxon>
        <taxon>Liliopsida</taxon>
        <taxon>Poales</taxon>
        <taxon>Poaceae</taxon>
        <taxon>BOP clade</taxon>
        <taxon>Oryzoideae</taxon>
        <taxon>Oryzeae</taxon>
        <taxon>Oryzinae</taxon>
        <taxon>Oryza</taxon>
    </lineage>
</organism>
<dbReference type="SUPFAM" id="SSF101148">
    <property type="entry name" value="Plant invertase/pectin methylesterase inhibitor"/>
    <property type="match status" value="2"/>
</dbReference>
<keyword evidence="4" id="KW-0472">Membrane</keyword>